<dbReference type="GO" id="GO:0071456">
    <property type="term" value="P:cellular response to hypoxia"/>
    <property type="evidence" value="ECO:0007669"/>
    <property type="project" value="TreeGrafter"/>
</dbReference>
<dbReference type="InterPro" id="IPR051559">
    <property type="entry name" value="HIF_prolyl_hydroxylases"/>
</dbReference>
<evidence type="ECO:0000313" key="9">
    <source>
        <dbReference type="Proteomes" id="UP000502756"/>
    </source>
</evidence>
<evidence type="ECO:0000256" key="6">
    <source>
        <dbReference type="ARBA" id="ARBA00023004"/>
    </source>
</evidence>
<evidence type="ECO:0000256" key="1">
    <source>
        <dbReference type="ARBA" id="ARBA00001961"/>
    </source>
</evidence>
<keyword evidence="6" id="KW-0408">Iron</keyword>
<dbReference type="GO" id="GO:0008198">
    <property type="term" value="F:ferrous iron binding"/>
    <property type="evidence" value="ECO:0007669"/>
    <property type="project" value="TreeGrafter"/>
</dbReference>
<sequence length="200" mass="22641">MNPQFEPIIDGIVNDGYGIVDYFLTSSEVAALAARLHERRAAGQFRAAGIGNQHVTVEHAIRGDEILWLDEATATPEELAFLNRIGEFVDYVNRTCYLGLRDYEFHYALYPAGTFYKRHLDQFRSDSRRKLSVICYLNTDWQEADGGQLALFLPDGSSEREEVVLPVGGRLVCFESGRLEHEVRPATRERLSLTGWLKTG</sequence>
<dbReference type="PANTHER" id="PTHR12907">
    <property type="entry name" value="EGL NINE HOMOLOG-RELATED"/>
    <property type="match status" value="1"/>
</dbReference>
<dbReference type="InterPro" id="IPR006620">
    <property type="entry name" value="Pro_4_hyd_alph"/>
</dbReference>
<evidence type="ECO:0000259" key="7">
    <source>
        <dbReference type="PROSITE" id="PS51471"/>
    </source>
</evidence>
<dbReference type="Pfam" id="PF13640">
    <property type="entry name" value="2OG-FeII_Oxy_3"/>
    <property type="match status" value="1"/>
</dbReference>
<dbReference type="GO" id="GO:0031418">
    <property type="term" value="F:L-ascorbic acid binding"/>
    <property type="evidence" value="ECO:0007669"/>
    <property type="project" value="UniProtKB-KW"/>
</dbReference>
<dbReference type="GO" id="GO:0031543">
    <property type="term" value="F:peptidyl-proline dioxygenase activity"/>
    <property type="evidence" value="ECO:0007669"/>
    <property type="project" value="TreeGrafter"/>
</dbReference>
<dbReference type="SMART" id="SM00702">
    <property type="entry name" value="P4Hc"/>
    <property type="match status" value="1"/>
</dbReference>
<accession>A0A6M5Y059</accession>
<dbReference type="InterPro" id="IPR044862">
    <property type="entry name" value="Pro_4_hyd_alph_FE2OG_OXY"/>
</dbReference>
<evidence type="ECO:0000256" key="5">
    <source>
        <dbReference type="ARBA" id="ARBA00023002"/>
    </source>
</evidence>
<evidence type="ECO:0000313" key="8">
    <source>
        <dbReference type="EMBL" id="QJW88177.1"/>
    </source>
</evidence>
<protein>
    <submittedName>
        <fullName evidence="8">2OG-Fe(II) oxygenase</fullName>
    </submittedName>
</protein>
<name>A0A6M5Y059_9BACT</name>
<keyword evidence="3" id="KW-0847">Vitamin C</keyword>
<feature type="domain" description="Fe2OG dioxygenase" evidence="7">
    <location>
        <begin position="96"/>
        <end position="199"/>
    </location>
</feature>
<keyword evidence="2" id="KW-0479">Metal-binding</keyword>
<proteinExistence type="predicted"/>
<keyword evidence="9" id="KW-1185">Reference proteome</keyword>
<dbReference type="Proteomes" id="UP000502756">
    <property type="component" value="Chromosome"/>
</dbReference>
<reference evidence="8 9" key="1">
    <citation type="submission" date="2020-05" db="EMBL/GenBank/DDBJ databases">
        <title>Genome sequencing of Spirosoma sp. TS118.</title>
        <authorList>
            <person name="Lee J.-H."/>
            <person name="Jeong S."/>
            <person name="Zhao L."/>
            <person name="Jung J.-H."/>
            <person name="Kim M.-K."/>
            <person name="Lim S."/>
        </authorList>
    </citation>
    <scope>NUCLEOTIDE SEQUENCE [LARGE SCALE GENOMIC DNA]</scope>
    <source>
        <strain evidence="8 9">TS118</strain>
    </source>
</reference>
<dbReference type="InterPro" id="IPR005123">
    <property type="entry name" value="Oxoglu/Fe-dep_dioxygenase_dom"/>
</dbReference>
<evidence type="ECO:0000256" key="4">
    <source>
        <dbReference type="ARBA" id="ARBA00022964"/>
    </source>
</evidence>
<organism evidence="8 9">
    <name type="scientific">Spirosoma taeanense</name>
    <dbReference type="NCBI Taxonomy" id="2735870"/>
    <lineage>
        <taxon>Bacteria</taxon>
        <taxon>Pseudomonadati</taxon>
        <taxon>Bacteroidota</taxon>
        <taxon>Cytophagia</taxon>
        <taxon>Cytophagales</taxon>
        <taxon>Cytophagaceae</taxon>
        <taxon>Spirosoma</taxon>
    </lineage>
</organism>
<dbReference type="RefSeq" id="WP_171738010.1">
    <property type="nucleotide sequence ID" value="NZ_CP053435.1"/>
</dbReference>
<gene>
    <name evidence="8" type="ORF">HNV11_01660</name>
</gene>
<comment type="cofactor">
    <cofactor evidence="1">
        <name>L-ascorbate</name>
        <dbReference type="ChEBI" id="CHEBI:38290"/>
    </cofactor>
</comment>
<dbReference type="PANTHER" id="PTHR12907:SF26">
    <property type="entry name" value="HIF PROLYL HYDROXYLASE, ISOFORM C"/>
    <property type="match status" value="1"/>
</dbReference>
<dbReference type="PROSITE" id="PS51471">
    <property type="entry name" value="FE2OG_OXY"/>
    <property type="match status" value="1"/>
</dbReference>
<dbReference type="Gene3D" id="2.60.120.620">
    <property type="entry name" value="q2cbj1_9rhob like domain"/>
    <property type="match status" value="1"/>
</dbReference>
<dbReference type="AlphaFoldDB" id="A0A6M5Y059"/>
<evidence type="ECO:0000256" key="2">
    <source>
        <dbReference type="ARBA" id="ARBA00022723"/>
    </source>
</evidence>
<keyword evidence="4" id="KW-0223">Dioxygenase</keyword>
<evidence type="ECO:0000256" key="3">
    <source>
        <dbReference type="ARBA" id="ARBA00022896"/>
    </source>
</evidence>
<dbReference type="KEGG" id="stae:HNV11_01660"/>
<dbReference type="EMBL" id="CP053435">
    <property type="protein sequence ID" value="QJW88177.1"/>
    <property type="molecule type" value="Genomic_DNA"/>
</dbReference>
<keyword evidence="5" id="KW-0560">Oxidoreductase</keyword>